<dbReference type="PANTHER" id="PTHR35331">
    <property type="entry name" value="STAGE V SPORULATION PROTEIN S"/>
    <property type="match status" value="1"/>
</dbReference>
<dbReference type="InterPro" id="IPR007347">
    <property type="entry name" value="SpoVS"/>
</dbReference>
<dbReference type="PANTHER" id="PTHR35331:SF1">
    <property type="entry name" value="STAGE V SPORULATION PROTEIN S"/>
    <property type="match status" value="1"/>
</dbReference>
<comment type="caution">
    <text evidence="1">The sequence shown here is derived from an EMBL/GenBank/DDBJ whole genome shotgun (WGS) entry which is preliminary data.</text>
</comment>
<dbReference type="AlphaFoldDB" id="A0A7C1FP60"/>
<name>A0A7C1FP60_9CHLR</name>
<dbReference type="InterPro" id="IPR036882">
    <property type="entry name" value="Alba-like_dom_sf"/>
</dbReference>
<dbReference type="Pfam" id="PF04232">
    <property type="entry name" value="SpoVS"/>
    <property type="match status" value="1"/>
</dbReference>
<dbReference type="Gene3D" id="3.30.110.20">
    <property type="entry name" value="Alba-like domain"/>
    <property type="match status" value="1"/>
</dbReference>
<evidence type="ECO:0000313" key="1">
    <source>
        <dbReference type="EMBL" id="HDX30000.1"/>
    </source>
</evidence>
<gene>
    <name evidence="1" type="ORF">ENQ20_00735</name>
</gene>
<dbReference type="EMBL" id="DSMG01000006">
    <property type="protein sequence ID" value="HDX30000.1"/>
    <property type="molecule type" value="Genomic_DNA"/>
</dbReference>
<dbReference type="GO" id="GO:0003676">
    <property type="term" value="F:nucleic acid binding"/>
    <property type="evidence" value="ECO:0007669"/>
    <property type="project" value="InterPro"/>
</dbReference>
<reference evidence="1" key="1">
    <citation type="journal article" date="2020" name="mSystems">
        <title>Genome- and Community-Level Interaction Insights into Carbon Utilization and Element Cycling Functions of Hydrothermarchaeota in Hydrothermal Sediment.</title>
        <authorList>
            <person name="Zhou Z."/>
            <person name="Liu Y."/>
            <person name="Xu W."/>
            <person name="Pan J."/>
            <person name="Luo Z.H."/>
            <person name="Li M."/>
        </authorList>
    </citation>
    <scope>NUCLEOTIDE SEQUENCE [LARGE SCALE GENOMIC DNA]</scope>
    <source>
        <strain evidence="1">SpSt-289</strain>
    </source>
</reference>
<sequence length="107" mass="11196">MAELIKVSGQSRSTAVAGAIAGVMREHGYAEIQAIGASAINQAIKAVTIARGYLEQDGIDLVLVPSFIDVEIEGSERTAVRFAVFRRPPTLKASTNGKVVGQVATAL</sequence>
<proteinExistence type="predicted"/>
<organism evidence="1">
    <name type="scientific">Caldilinea aerophila</name>
    <dbReference type="NCBI Taxonomy" id="133453"/>
    <lineage>
        <taxon>Bacteria</taxon>
        <taxon>Bacillati</taxon>
        <taxon>Chloroflexota</taxon>
        <taxon>Caldilineae</taxon>
        <taxon>Caldilineales</taxon>
        <taxon>Caldilineaceae</taxon>
        <taxon>Caldilinea</taxon>
    </lineage>
</organism>
<protein>
    <submittedName>
        <fullName evidence="1">Stage V sporulation protein S</fullName>
    </submittedName>
</protein>
<accession>A0A7C1FP60</accession>